<dbReference type="EMBL" id="KI913115">
    <property type="protein sequence ID" value="ETV87764.1"/>
    <property type="molecule type" value="Genomic_DNA"/>
</dbReference>
<name>W4H903_APHAT</name>
<accession>W4H903</accession>
<dbReference type="PANTHER" id="PTHR22761">
    <property type="entry name" value="CHARGED MULTIVESICULAR BODY PROTEIN"/>
    <property type="match status" value="1"/>
</dbReference>
<dbReference type="GO" id="GO:0006900">
    <property type="term" value="P:vesicle budding from membrane"/>
    <property type="evidence" value="ECO:0007669"/>
    <property type="project" value="TreeGrafter"/>
</dbReference>
<dbReference type="RefSeq" id="XP_009822627.1">
    <property type="nucleotide sequence ID" value="XM_009824325.1"/>
</dbReference>
<dbReference type="AlphaFoldDB" id="W4H903"/>
<dbReference type="GO" id="GO:0032511">
    <property type="term" value="P:late endosome to vacuole transport via multivesicular body sorting pathway"/>
    <property type="evidence" value="ECO:0007669"/>
    <property type="project" value="TreeGrafter"/>
</dbReference>
<evidence type="ECO:0008006" key="3">
    <source>
        <dbReference type="Google" id="ProtNLM"/>
    </source>
</evidence>
<proteinExistence type="predicted"/>
<sequence>MAFFPQWDDDECMEALYSSSAVFDDKMLHTWKPAVHWTVRGQTTDSSKVSTLKPSLLIHHESLARRFVRKGVEPVPLVINHVVSSMIRDKDLLHLNEFQAMCEHVSFSRWLFRTAVVTPARWGLHSLHSLWSNDTSNSSSVSSTPIPPGPYVSMASLAAVSDAIVHFVTSELEPSERTFCLSQADHVACGPRLSCSFHALCLRVALFDSSAVASILQHVAPMEYDLIAKYLVWAKLAVVRGSFLKIDTPKHGRVVVVEEADESLLLLQHMIATLETSTTKLQAKMDETKAKAIAQKRAQKTSDAVVYLRHLKALGDTLAQRQTGLLNLLHTEHQLRDMHVQALVVEGYKVASRSLRSVRDSLGLTADAVDDAVADWQVVLDEATQVDALLSSSSLGVEFDDEALLAEFEALHEEPKAAPPARGQEEAEVPMPSKRAAATSNRDGHRDEVRALEGLVAQMTV</sequence>
<dbReference type="InterPro" id="IPR005024">
    <property type="entry name" value="Snf7_fam"/>
</dbReference>
<feature type="region of interest" description="Disordered" evidence="1">
    <location>
        <begin position="413"/>
        <end position="448"/>
    </location>
</feature>
<dbReference type="GO" id="GO:0005771">
    <property type="term" value="C:multivesicular body"/>
    <property type="evidence" value="ECO:0007669"/>
    <property type="project" value="TreeGrafter"/>
</dbReference>
<reference evidence="2" key="1">
    <citation type="submission" date="2013-12" db="EMBL/GenBank/DDBJ databases">
        <title>The Genome Sequence of Aphanomyces astaci APO3.</title>
        <authorList>
            <consortium name="The Broad Institute Genomics Platform"/>
            <person name="Russ C."/>
            <person name="Tyler B."/>
            <person name="van West P."/>
            <person name="Dieguez-Uribeondo J."/>
            <person name="Young S.K."/>
            <person name="Zeng Q."/>
            <person name="Gargeya S."/>
            <person name="Fitzgerald M."/>
            <person name="Abouelleil A."/>
            <person name="Alvarado L."/>
            <person name="Chapman S.B."/>
            <person name="Gainer-Dewar J."/>
            <person name="Goldberg J."/>
            <person name="Griggs A."/>
            <person name="Gujja S."/>
            <person name="Hansen M."/>
            <person name="Howarth C."/>
            <person name="Imamovic A."/>
            <person name="Ireland A."/>
            <person name="Larimer J."/>
            <person name="McCowan C."/>
            <person name="Murphy C."/>
            <person name="Pearson M."/>
            <person name="Poon T.W."/>
            <person name="Priest M."/>
            <person name="Roberts A."/>
            <person name="Saif S."/>
            <person name="Shea T."/>
            <person name="Sykes S."/>
            <person name="Wortman J."/>
            <person name="Nusbaum C."/>
            <person name="Birren B."/>
        </authorList>
    </citation>
    <scope>NUCLEOTIDE SEQUENCE [LARGE SCALE GENOMIC DNA]</scope>
    <source>
        <strain evidence="2">APO3</strain>
    </source>
</reference>
<organism evidence="2">
    <name type="scientific">Aphanomyces astaci</name>
    <name type="common">Crayfish plague agent</name>
    <dbReference type="NCBI Taxonomy" id="112090"/>
    <lineage>
        <taxon>Eukaryota</taxon>
        <taxon>Sar</taxon>
        <taxon>Stramenopiles</taxon>
        <taxon>Oomycota</taxon>
        <taxon>Saprolegniomycetes</taxon>
        <taxon>Saprolegniales</taxon>
        <taxon>Verrucalvaceae</taxon>
        <taxon>Aphanomyces</taxon>
    </lineage>
</organism>
<dbReference type="OrthoDB" id="10250120at2759"/>
<dbReference type="STRING" id="112090.W4H903"/>
<dbReference type="GeneID" id="20803227"/>
<protein>
    <recommendedName>
        <fullName evidence="3">Charged multivesicular body protein 7</fullName>
    </recommendedName>
</protein>
<dbReference type="VEuPathDB" id="FungiDB:H257_01231"/>
<gene>
    <name evidence="2" type="ORF">H257_01231</name>
</gene>
<evidence type="ECO:0000313" key="2">
    <source>
        <dbReference type="EMBL" id="ETV87764.1"/>
    </source>
</evidence>
<dbReference type="Pfam" id="PF03357">
    <property type="entry name" value="Snf7"/>
    <property type="match status" value="1"/>
</dbReference>
<evidence type="ECO:0000256" key="1">
    <source>
        <dbReference type="SAM" id="MobiDB-lite"/>
    </source>
</evidence>